<proteinExistence type="inferred from homology"/>
<name>A0A7W4NSZ9_9PROT</name>
<dbReference type="InterPro" id="IPR036866">
    <property type="entry name" value="RibonucZ/Hydroxyglut_hydro"/>
</dbReference>
<comment type="caution">
    <text evidence="6">The sequence shown here is derived from an EMBL/GenBank/DDBJ whole genome shotgun (WGS) entry which is preliminary data.</text>
</comment>
<reference evidence="6 7" key="1">
    <citation type="submission" date="2020-04" db="EMBL/GenBank/DDBJ databases">
        <title>Description of novel Gluconacetobacter.</title>
        <authorList>
            <person name="Sombolestani A."/>
        </authorList>
    </citation>
    <scope>NUCLEOTIDE SEQUENCE [LARGE SCALE GENOMIC DNA]</scope>
    <source>
        <strain evidence="6 7">LMG 19747</strain>
    </source>
</reference>
<evidence type="ECO:0000313" key="6">
    <source>
        <dbReference type="EMBL" id="MBB2161760.1"/>
    </source>
</evidence>
<comment type="similarity">
    <text evidence="1">Belongs to the metallo-beta-lactamase superfamily.</text>
</comment>
<evidence type="ECO:0000256" key="3">
    <source>
        <dbReference type="ARBA" id="ARBA00022801"/>
    </source>
</evidence>
<evidence type="ECO:0000256" key="4">
    <source>
        <dbReference type="ARBA" id="ARBA00022833"/>
    </source>
</evidence>
<keyword evidence="3 6" id="KW-0378">Hydrolase</keyword>
<evidence type="ECO:0000259" key="5">
    <source>
        <dbReference type="SMART" id="SM00849"/>
    </source>
</evidence>
<dbReference type="InterPro" id="IPR051013">
    <property type="entry name" value="MBL_superfamily_lactonases"/>
</dbReference>
<dbReference type="SMART" id="SM00849">
    <property type="entry name" value="Lactamase_B"/>
    <property type="match status" value="1"/>
</dbReference>
<accession>A0A7W4NSZ9</accession>
<dbReference type="AlphaFoldDB" id="A0A7W4NSZ9"/>
<organism evidence="6 7">
    <name type="scientific">Gluconacetobacter sacchari</name>
    <dbReference type="NCBI Taxonomy" id="92759"/>
    <lineage>
        <taxon>Bacteria</taxon>
        <taxon>Pseudomonadati</taxon>
        <taxon>Pseudomonadota</taxon>
        <taxon>Alphaproteobacteria</taxon>
        <taxon>Acetobacterales</taxon>
        <taxon>Acetobacteraceae</taxon>
        <taxon>Gluconacetobacter</taxon>
    </lineage>
</organism>
<dbReference type="SUPFAM" id="SSF56281">
    <property type="entry name" value="Metallo-hydrolase/oxidoreductase"/>
    <property type="match status" value="1"/>
</dbReference>
<protein>
    <submittedName>
        <fullName evidence="6">MBL fold metallo-hydrolase</fullName>
    </submittedName>
</protein>
<dbReference type="Gene3D" id="3.60.15.10">
    <property type="entry name" value="Ribonuclease Z/Hydroxyacylglutathione hydrolase-like"/>
    <property type="match status" value="1"/>
</dbReference>
<dbReference type="Proteomes" id="UP000589085">
    <property type="component" value="Unassembled WGS sequence"/>
</dbReference>
<dbReference type="EMBL" id="JABEQJ010000025">
    <property type="protein sequence ID" value="MBB2161760.1"/>
    <property type="molecule type" value="Genomic_DNA"/>
</dbReference>
<dbReference type="GO" id="GO:0016787">
    <property type="term" value="F:hydrolase activity"/>
    <property type="evidence" value="ECO:0007669"/>
    <property type="project" value="UniProtKB-KW"/>
</dbReference>
<dbReference type="RefSeq" id="WP_182998592.1">
    <property type="nucleotide sequence ID" value="NZ_JABEQJ010000025.1"/>
</dbReference>
<gene>
    <name evidence="6" type="ORF">HLH48_16570</name>
</gene>
<dbReference type="InterPro" id="IPR001279">
    <property type="entry name" value="Metallo-B-lactamas"/>
</dbReference>
<feature type="domain" description="Metallo-beta-lactamase" evidence="5">
    <location>
        <begin position="40"/>
        <end position="235"/>
    </location>
</feature>
<evidence type="ECO:0000256" key="1">
    <source>
        <dbReference type="ARBA" id="ARBA00007749"/>
    </source>
</evidence>
<evidence type="ECO:0000256" key="2">
    <source>
        <dbReference type="ARBA" id="ARBA00022723"/>
    </source>
</evidence>
<evidence type="ECO:0000313" key="7">
    <source>
        <dbReference type="Proteomes" id="UP000589085"/>
    </source>
</evidence>
<sequence>MNGSVLTLCDGSFQMPLALFSPHPAIASLAEKIGRAITVPVQCHLVREEAGFLLVDAGGGSLMGAGFGAMAERLAQRHIRPCAIESIYLTHLHGDHIGGLIGPDDAAAFPRARLHLSRMEYEFWTSYADAGSHAAIARDARRILRVWAGRITLLEPGESAGPMTCLPLPGHTPGHSGWRYGDRTIFAGDVAHHALQLTYPNIETQWDMSPADARTSRHDVLYCMRGYNMRAFFSHVHSHP</sequence>
<dbReference type="GO" id="GO:0046872">
    <property type="term" value="F:metal ion binding"/>
    <property type="evidence" value="ECO:0007669"/>
    <property type="project" value="UniProtKB-KW"/>
</dbReference>
<dbReference type="Pfam" id="PF00753">
    <property type="entry name" value="Lactamase_B"/>
    <property type="match status" value="1"/>
</dbReference>
<dbReference type="PANTHER" id="PTHR42978">
    <property type="entry name" value="QUORUM-QUENCHING LACTONASE YTNP-RELATED-RELATED"/>
    <property type="match status" value="1"/>
</dbReference>
<keyword evidence="4" id="KW-0862">Zinc</keyword>
<dbReference type="PANTHER" id="PTHR42978:SF6">
    <property type="entry name" value="QUORUM-QUENCHING LACTONASE YTNP-RELATED"/>
    <property type="match status" value="1"/>
</dbReference>
<keyword evidence="2" id="KW-0479">Metal-binding</keyword>